<evidence type="ECO:0000313" key="3">
    <source>
        <dbReference type="EMBL" id="ETS79090.1"/>
    </source>
</evidence>
<organism evidence="3 4">
    <name type="scientific">Pestalotiopsis fici (strain W106-1 / CGMCC3.15140)</name>
    <dbReference type="NCBI Taxonomy" id="1229662"/>
    <lineage>
        <taxon>Eukaryota</taxon>
        <taxon>Fungi</taxon>
        <taxon>Dikarya</taxon>
        <taxon>Ascomycota</taxon>
        <taxon>Pezizomycotina</taxon>
        <taxon>Sordariomycetes</taxon>
        <taxon>Xylariomycetidae</taxon>
        <taxon>Amphisphaeriales</taxon>
        <taxon>Sporocadaceae</taxon>
        <taxon>Pestalotiopsis</taxon>
    </lineage>
</organism>
<protein>
    <recommendedName>
        <fullName evidence="5">Fungal N-terminal domain-containing protein</fullName>
    </recommendedName>
</protein>
<evidence type="ECO:0000313" key="4">
    <source>
        <dbReference type="Proteomes" id="UP000030651"/>
    </source>
</evidence>
<name>W3WZ05_PESFW</name>
<dbReference type="eggNOG" id="ENOG502SNST">
    <property type="taxonomic scope" value="Eukaryota"/>
</dbReference>
<dbReference type="Proteomes" id="UP000030651">
    <property type="component" value="Unassembled WGS sequence"/>
</dbReference>
<sequence length="1055" mass="120057">MDPLSALGAAAASAQFVGYAVQGALKVRKIWQQVKDAPAGIEDLLNHVEREISSLNRLTDPKSPLTYQLSDEQRVHLAPFATDAAEAIKRLEKIIRPLATELDSLKDQHGLHKRFQRSWAKLMTAKTLREIKVNLEVIERLNSTLSRELDREMKYSGSIAQSSLIDQNSQIMRTTSLIATRVDMTNAFLQNIQTSQIRRESELDNSIASLSRSLTDTSQSFASTANQVTDMQDDLGILRQESTNSTQLLSLIQDSISDPSVGLSSKMQAGNELMMQLLSQHQELRNELASALSRPHNKTSSERRSHTTSSPTGPLPSDPNSFSSSYDLLKCTCKRRRLSRFKLVKVSNENGQTRQCPLHGPVRTWNYQVKANLSPFLNGALELTLDFITSRRAFSLSPSLKFRVVVKRSESHLFPWFDGIERILRQRASAIRKESLMSDTMQWSPLSRNRMANITECMSYLVQGVRRSIALGLASGSDTDEKGRTLLFEIFWLLVLLGPERSHFTKEIIELLQLARVSDVDIGATTDMSTWLKAPPGTLMVSTAFLFYQFRLYDLSPVICREFVSFDNLLETTHSHSDNDTDPRFLKLLLANPEVAEAAGYPEFSMAIIRRSLPDTMKLAQQFKGVVQWSSEFWGPELALGWPEGLQFLAEQGFDVTRGLHMAARLGDVESAKILLSTDAPILFSNRPLNSSAGHEWLISALAKIDDEVFRLYAEEVWRRGSELRTLASSYLLENRIDEMVFYGDSSWFGRPQLLEVLSRHMQIPPKLGDALMALPHYILAFTIGDECVRIHQILYDIGWADVDAGYEYGRTPLIEICRHFVADLYQQNFQNWLGLILWFIEKGANADFPASETQRLFWPHLQFYLAAAYPIARSARSRATRTLRSAILESCDAPVVSDGCKCFCSTKGCIAPFLLWRCQPLGYSLNHSNCHRRDRLKWIGLRDWLTAWKLPTIERQRSYREICRLEVFDRLGGRHTCCATYGRISWDAEDETTDLAEEMRQNKGEIAEIRAEDRPLAEQLHLTMYWYKQLQRVLRYSHVFDFCVHLPKDIKLLT</sequence>
<dbReference type="SUPFAM" id="SSF48403">
    <property type="entry name" value="Ankyrin repeat"/>
    <property type="match status" value="1"/>
</dbReference>
<feature type="region of interest" description="Disordered" evidence="2">
    <location>
        <begin position="291"/>
        <end position="321"/>
    </location>
</feature>
<dbReference type="RefSeq" id="XP_007835715.1">
    <property type="nucleotide sequence ID" value="XM_007837524.1"/>
</dbReference>
<evidence type="ECO:0000256" key="1">
    <source>
        <dbReference type="SAM" id="Coils"/>
    </source>
</evidence>
<dbReference type="GeneID" id="19273956"/>
<evidence type="ECO:0000256" key="2">
    <source>
        <dbReference type="SAM" id="MobiDB-lite"/>
    </source>
</evidence>
<keyword evidence="4" id="KW-1185">Reference proteome</keyword>
<dbReference type="InParanoid" id="W3WZ05"/>
<dbReference type="HOGENOM" id="CLU_007966_0_0_1"/>
<dbReference type="OrthoDB" id="5242853at2759"/>
<keyword evidence="1" id="KW-0175">Coiled coil</keyword>
<feature type="coiled-coil region" evidence="1">
    <location>
        <begin position="88"/>
        <end position="148"/>
    </location>
</feature>
<accession>W3WZ05</accession>
<dbReference type="EMBL" id="KI912114">
    <property type="protein sequence ID" value="ETS79090.1"/>
    <property type="molecule type" value="Genomic_DNA"/>
</dbReference>
<gene>
    <name evidence="3" type="ORF">PFICI_08943</name>
</gene>
<evidence type="ECO:0008006" key="5">
    <source>
        <dbReference type="Google" id="ProtNLM"/>
    </source>
</evidence>
<dbReference type="OMA" id="MANITEC"/>
<reference evidence="4" key="1">
    <citation type="journal article" date="2015" name="BMC Genomics">
        <title>Genomic and transcriptomic analysis of the endophytic fungus Pestalotiopsis fici reveals its lifestyle and high potential for synthesis of natural products.</title>
        <authorList>
            <person name="Wang X."/>
            <person name="Zhang X."/>
            <person name="Liu L."/>
            <person name="Xiang M."/>
            <person name="Wang W."/>
            <person name="Sun X."/>
            <person name="Che Y."/>
            <person name="Guo L."/>
            <person name="Liu G."/>
            <person name="Guo L."/>
            <person name="Wang C."/>
            <person name="Yin W.B."/>
            <person name="Stadler M."/>
            <person name="Zhang X."/>
            <person name="Liu X."/>
        </authorList>
    </citation>
    <scope>NUCLEOTIDE SEQUENCE [LARGE SCALE GENOMIC DNA]</scope>
    <source>
        <strain evidence="4">W106-1 / CGMCC3.15140</strain>
    </source>
</reference>
<proteinExistence type="predicted"/>
<dbReference type="AlphaFoldDB" id="W3WZ05"/>
<dbReference type="InterPro" id="IPR036770">
    <property type="entry name" value="Ankyrin_rpt-contain_sf"/>
</dbReference>
<dbReference type="KEGG" id="pfy:PFICI_08943"/>